<dbReference type="SUPFAM" id="SSF54695">
    <property type="entry name" value="POZ domain"/>
    <property type="match status" value="1"/>
</dbReference>
<dbReference type="InterPro" id="IPR011333">
    <property type="entry name" value="SKP1/BTB/POZ_sf"/>
</dbReference>
<gene>
    <name evidence="1" type="ORF">CCMP2556_LOCUS43441</name>
</gene>
<reference evidence="1 2" key="1">
    <citation type="submission" date="2024-02" db="EMBL/GenBank/DDBJ databases">
        <authorList>
            <person name="Chen Y."/>
            <person name="Shah S."/>
            <person name="Dougan E. K."/>
            <person name="Thang M."/>
            <person name="Chan C."/>
        </authorList>
    </citation>
    <scope>NUCLEOTIDE SEQUENCE [LARGE SCALE GENOMIC DNA]</scope>
</reference>
<dbReference type="Gene3D" id="3.30.710.10">
    <property type="entry name" value="Potassium Channel Kv1.1, Chain A"/>
    <property type="match status" value="1"/>
</dbReference>
<dbReference type="InterPro" id="IPR003877">
    <property type="entry name" value="SPRY_dom"/>
</dbReference>
<name>A0ABP0QS36_9DINO</name>
<dbReference type="InterPro" id="IPR050617">
    <property type="entry name" value="E3_ligase_FN3/SPRY"/>
</dbReference>
<dbReference type="SUPFAM" id="SSF49899">
    <property type="entry name" value="Concanavalin A-like lectins/glucanases"/>
    <property type="match status" value="1"/>
</dbReference>
<comment type="caution">
    <text evidence="1">The sequence shown here is derived from an EMBL/GenBank/DDBJ whole genome shotgun (WGS) entry which is preliminary data.</text>
</comment>
<evidence type="ECO:0000313" key="2">
    <source>
        <dbReference type="Proteomes" id="UP001642484"/>
    </source>
</evidence>
<accession>A0ABP0QS36</accession>
<protein>
    <submittedName>
        <fullName evidence="1">Uncharacterized protein</fullName>
    </submittedName>
</protein>
<dbReference type="Proteomes" id="UP001642484">
    <property type="component" value="Unassembled WGS sequence"/>
</dbReference>
<organism evidence="1 2">
    <name type="scientific">Durusdinium trenchii</name>
    <dbReference type="NCBI Taxonomy" id="1381693"/>
    <lineage>
        <taxon>Eukaryota</taxon>
        <taxon>Sar</taxon>
        <taxon>Alveolata</taxon>
        <taxon>Dinophyceae</taxon>
        <taxon>Suessiales</taxon>
        <taxon>Symbiodiniaceae</taxon>
        <taxon>Durusdinium</taxon>
    </lineage>
</organism>
<sequence length="393" mass="42339">MAAAVEEGWTLQLPGNSHNSVGFPKSIREVVLMGALHCDQVKDALKAGAISLAEVASLMSKFHLLGQSEGSTTLVELLSDEDVRRFFVAAGGAPQLTLGLGRSSERAASVEDFVVARERQKAEETVKLNVSGQLYEVHRMTAERIPLVAAMLRFTREKEEEKPIFVDASPKAFDVLLEIARGRKRSYLDTLEPSLKVLVEAYAEYAGMTVTSVMGFDFKLSATHPNNASARNAFAYLSEQETMYTTGVRQQWNTVFGSSLLPSSGQSYWEVEVTTLGQISADFVVGVTTSAFATPHAILDSGNQGAGLGFINQVVTMRSNGQSGSALTESFPIFQGTRIGVFVDADRGSLMFFHNGTFKCSHSASFKGQSLLPAFSVLADTALTIKTGLVAPS</sequence>
<dbReference type="EMBL" id="CAXAMN010024840">
    <property type="protein sequence ID" value="CAK9090398.1"/>
    <property type="molecule type" value="Genomic_DNA"/>
</dbReference>
<dbReference type="InterPro" id="IPR013320">
    <property type="entry name" value="ConA-like_dom_sf"/>
</dbReference>
<dbReference type="InterPro" id="IPR043136">
    <property type="entry name" value="B30.2/SPRY_sf"/>
</dbReference>
<dbReference type="PANTHER" id="PTHR24099">
    <property type="entry name" value="E3 UBIQUITIN-PROTEIN LIGASE TRIM36-RELATED"/>
    <property type="match status" value="1"/>
</dbReference>
<dbReference type="Pfam" id="PF00622">
    <property type="entry name" value="SPRY"/>
    <property type="match status" value="1"/>
</dbReference>
<dbReference type="PROSITE" id="PS50188">
    <property type="entry name" value="B302_SPRY"/>
    <property type="match status" value="1"/>
</dbReference>
<dbReference type="PANTHER" id="PTHR24099:SF15">
    <property type="entry name" value="E3 UBIQUITIN-PROTEIN LIGASE TRIM9"/>
    <property type="match status" value="1"/>
</dbReference>
<dbReference type="InterPro" id="IPR001870">
    <property type="entry name" value="B30.2/SPRY"/>
</dbReference>
<dbReference type="SMART" id="SM00449">
    <property type="entry name" value="SPRY"/>
    <property type="match status" value="1"/>
</dbReference>
<dbReference type="Gene3D" id="2.60.120.920">
    <property type="match status" value="1"/>
</dbReference>
<keyword evidence="2" id="KW-1185">Reference proteome</keyword>
<evidence type="ECO:0000313" key="1">
    <source>
        <dbReference type="EMBL" id="CAK9090398.1"/>
    </source>
</evidence>
<proteinExistence type="predicted"/>